<dbReference type="GO" id="GO:0003743">
    <property type="term" value="F:translation initiation factor activity"/>
    <property type="evidence" value="ECO:0007669"/>
    <property type="project" value="UniProtKB-KW"/>
</dbReference>
<keyword evidence="2" id="KW-0648">Protein biosynthesis</keyword>
<dbReference type="EMBL" id="CAJNRD030001124">
    <property type="protein sequence ID" value="CAG5107831.1"/>
    <property type="molecule type" value="Genomic_DNA"/>
</dbReference>
<gene>
    <name evidence="3" type="ORF">HICCMSTLAB_LOCUS12940</name>
</gene>
<dbReference type="Pfam" id="PF01652">
    <property type="entry name" value="IF4E"/>
    <property type="match status" value="1"/>
</dbReference>
<keyword evidence="2 3" id="KW-0396">Initiation factor</keyword>
<dbReference type="PANTHER" id="PTHR11960">
    <property type="entry name" value="EUKARYOTIC TRANSLATION INITIATION FACTOR 4E RELATED"/>
    <property type="match status" value="1"/>
</dbReference>
<dbReference type="FunFam" id="3.30.760.10:FF:000014">
    <property type="entry name" value="Eukaryotic translation initiation factor 4E-4"/>
    <property type="match status" value="1"/>
</dbReference>
<dbReference type="InterPro" id="IPR019770">
    <property type="entry name" value="TIF_eIF_4E_CS"/>
</dbReference>
<keyword evidence="2" id="KW-0694">RNA-binding</keyword>
<dbReference type="Proteomes" id="UP000786811">
    <property type="component" value="Unassembled WGS sequence"/>
</dbReference>
<dbReference type="InterPro" id="IPR001040">
    <property type="entry name" value="TIF_eIF_4E"/>
</dbReference>
<comment type="similarity">
    <text evidence="2">Belongs to the eukaryotic initiation factor 4E family.</text>
</comment>
<proteinExistence type="inferred from homology"/>
<dbReference type="GO" id="GO:0016281">
    <property type="term" value="C:eukaryotic translation initiation factor 4F complex"/>
    <property type="evidence" value="ECO:0007669"/>
    <property type="project" value="TreeGrafter"/>
</dbReference>
<reference evidence="3" key="1">
    <citation type="submission" date="2021-04" db="EMBL/GenBank/DDBJ databases">
        <authorList>
            <person name="Chebbi M.A.C M."/>
        </authorList>
    </citation>
    <scope>NUCLEOTIDE SEQUENCE</scope>
</reference>
<evidence type="ECO:0000256" key="1">
    <source>
        <dbReference type="ARBA" id="ARBA00032656"/>
    </source>
</evidence>
<organism evidence="3 4">
    <name type="scientific">Cotesia congregata</name>
    <name type="common">Parasitoid wasp</name>
    <name type="synonym">Apanteles congregatus</name>
    <dbReference type="NCBI Taxonomy" id="51543"/>
    <lineage>
        <taxon>Eukaryota</taxon>
        <taxon>Metazoa</taxon>
        <taxon>Ecdysozoa</taxon>
        <taxon>Arthropoda</taxon>
        <taxon>Hexapoda</taxon>
        <taxon>Insecta</taxon>
        <taxon>Pterygota</taxon>
        <taxon>Neoptera</taxon>
        <taxon>Endopterygota</taxon>
        <taxon>Hymenoptera</taxon>
        <taxon>Apocrita</taxon>
        <taxon>Ichneumonoidea</taxon>
        <taxon>Braconidae</taxon>
        <taxon>Microgastrinae</taxon>
        <taxon>Cotesia</taxon>
    </lineage>
</organism>
<dbReference type="Gene3D" id="3.30.760.10">
    <property type="entry name" value="RNA Cap, Translation Initiation Factor Eif4e"/>
    <property type="match status" value="1"/>
</dbReference>
<dbReference type="OrthoDB" id="590761at2759"/>
<dbReference type="AlphaFoldDB" id="A0A8J2HQ76"/>
<evidence type="ECO:0000313" key="3">
    <source>
        <dbReference type="EMBL" id="CAG5107831.1"/>
    </source>
</evidence>
<dbReference type="PANTHER" id="PTHR11960:SF18">
    <property type="entry name" value="EUKARYOTIC TRANSLATION INITIATION FACTOR 4E HOMOLOGOUS PROTEIN, ISOFORM B"/>
    <property type="match status" value="1"/>
</dbReference>
<evidence type="ECO:0000313" key="4">
    <source>
        <dbReference type="Proteomes" id="UP000786811"/>
    </source>
</evidence>
<accession>A0A8J2HQ76</accession>
<comment type="caution">
    <text evidence="3">The sequence shown here is derived from an EMBL/GenBank/DDBJ whole genome shotgun (WGS) entry which is preliminary data.</text>
</comment>
<name>A0A8J2HQ76_COTCN</name>
<dbReference type="InterPro" id="IPR023398">
    <property type="entry name" value="TIF_eIF4e-like"/>
</dbReference>
<dbReference type="SUPFAM" id="SSF55418">
    <property type="entry name" value="eIF4e-like"/>
    <property type="match status" value="1"/>
</dbReference>
<keyword evidence="4" id="KW-1185">Reference proteome</keyword>
<evidence type="ECO:0000256" key="2">
    <source>
        <dbReference type="RuleBase" id="RU004374"/>
    </source>
</evidence>
<sequence length="241" mass="27732">MIEYLLSIIKNIKSIFLLLFISLKLFHFSVKVSDESGDEDSNNQAQKIRLPPIEIGPNENRLQYGYTLWYSRRSVGKQSDRRYAENLKFIGRFGSVEQFWALYSHLARPSELTPSSDFHLFKNGIKPMWEDLANRQGGKWAVTLRKGSVDRCWENLILAMLGEQFMVGEEICGAVVSVRFQEDKVCVWNKTSSDTATTGRIKETLRRVLQLPSDTLMDYKPHNERLKHAIIKSQSEGAVKL</sequence>
<dbReference type="PROSITE" id="PS00813">
    <property type="entry name" value="IF4E"/>
    <property type="match status" value="1"/>
</dbReference>
<protein>
    <recommendedName>
        <fullName evidence="1">eIF-4F 25 kDa subunit</fullName>
    </recommendedName>
</protein>
<dbReference type="GO" id="GO:0000340">
    <property type="term" value="F:RNA 7-methylguanosine cap binding"/>
    <property type="evidence" value="ECO:0007669"/>
    <property type="project" value="TreeGrafter"/>
</dbReference>